<dbReference type="InterPro" id="IPR005331">
    <property type="entry name" value="Sulfotransferase"/>
</dbReference>
<keyword evidence="3" id="KW-1185">Reference proteome</keyword>
<dbReference type="PANTHER" id="PTHR22900:SF5">
    <property type="entry name" value="PROTEIN CBG14245"/>
    <property type="match status" value="1"/>
</dbReference>
<accession>A0ABR1DNR1</accession>
<proteinExistence type="predicted"/>
<dbReference type="InterPro" id="IPR007669">
    <property type="entry name" value="Chst-1-like"/>
</dbReference>
<protein>
    <recommendedName>
        <fullName evidence="4">Core-2/I-Branching enzyme</fullName>
    </recommendedName>
</protein>
<dbReference type="EMBL" id="JAVFWL010000004">
    <property type="protein sequence ID" value="KAK6752076.1"/>
    <property type="molecule type" value="Genomic_DNA"/>
</dbReference>
<evidence type="ECO:0000313" key="3">
    <source>
        <dbReference type="Proteomes" id="UP001303046"/>
    </source>
</evidence>
<reference evidence="2 3" key="1">
    <citation type="submission" date="2023-08" db="EMBL/GenBank/DDBJ databases">
        <title>A Necator americanus chromosomal reference genome.</title>
        <authorList>
            <person name="Ilik V."/>
            <person name="Petrzelkova K.J."/>
            <person name="Pardy F."/>
            <person name="Fuh T."/>
            <person name="Niatou-Singa F.S."/>
            <person name="Gouil Q."/>
            <person name="Baker L."/>
            <person name="Ritchie M.E."/>
            <person name="Jex A.R."/>
            <person name="Gazzola D."/>
            <person name="Li H."/>
            <person name="Toshio Fujiwara R."/>
            <person name="Zhan B."/>
            <person name="Aroian R.V."/>
            <person name="Pafco B."/>
            <person name="Schwarz E.M."/>
        </authorList>
    </citation>
    <scope>NUCLEOTIDE SEQUENCE [LARGE SCALE GENOMIC DNA]</scope>
    <source>
        <strain evidence="2 3">Aroian</strain>
        <tissue evidence="2">Whole animal</tissue>
    </source>
</reference>
<comment type="caution">
    <text evidence="2">The sequence shown here is derived from an EMBL/GenBank/DDBJ whole genome shotgun (WGS) entry which is preliminary data.</text>
</comment>
<dbReference type="Pfam" id="PF03567">
    <property type="entry name" value="Sulfotransfer_2"/>
    <property type="match status" value="1"/>
</dbReference>
<organism evidence="2 3">
    <name type="scientific">Necator americanus</name>
    <name type="common">Human hookworm</name>
    <dbReference type="NCBI Taxonomy" id="51031"/>
    <lineage>
        <taxon>Eukaryota</taxon>
        <taxon>Metazoa</taxon>
        <taxon>Ecdysozoa</taxon>
        <taxon>Nematoda</taxon>
        <taxon>Chromadorea</taxon>
        <taxon>Rhabditida</taxon>
        <taxon>Rhabditina</taxon>
        <taxon>Rhabditomorpha</taxon>
        <taxon>Strongyloidea</taxon>
        <taxon>Ancylostomatidae</taxon>
        <taxon>Bunostominae</taxon>
        <taxon>Necator</taxon>
    </lineage>
</organism>
<name>A0ABR1DNR1_NECAM</name>
<feature type="chain" id="PRO_5047053369" description="Core-2/I-Branching enzyme" evidence="1">
    <location>
        <begin position="21"/>
        <end position="362"/>
    </location>
</feature>
<evidence type="ECO:0000313" key="2">
    <source>
        <dbReference type="EMBL" id="KAK6752076.1"/>
    </source>
</evidence>
<evidence type="ECO:0000256" key="1">
    <source>
        <dbReference type="SAM" id="SignalP"/>
    </source>
</evidence>
<evidence type="ECO:0008006" key="4">
    <source>
        <dbReference type="Google" id="ProtNLM"/>
    </source>
</evidence>
<gene>
    <name evidence="2" type="primary">Necator_chrIV.g16774</name>
    <name evidence="2" type="ORF">RB195_003477</name>
</gene>
<keyword evidence="1" id="KW-0732">Signal</keyword>
<dbReference type="Proteomes" id="UP001303046">
    <property type="component" value="Unassembled WGS sequence"/>
</dbReference>
<feature type="signal peptide" evidence="1">
    <location>
        <begin position="1"/>
        <end position="20"/>
    </location>
</feature>
<sequence length="362" mass="41825">MVVFVVLIVIFMYNTGDARGKDDILDFAPLSEEKIAKAAESYRAQERTIQSGMQGLNNLQLFTEKNSDPLPQRKFVGLSAAEMCETGKADCVAPFARIRPLIVTAPNYHMMSCITQKSMSTVMSAIFCFLIREKEFIDAGRSILREYSDIRLCEGRNEFQSINAMQRELHLSDQDMDRWRFTVVTREPVDRFLSGFIDRCIRVSDSCFGCGTNMTCFLEEEYKRALEYAFDDKFSLLKPSLTLEDLHIFPLNWRCNMEEFYGKYEFIRYSNDPGGTLLADLKPLLQRQNVTESSINYIAESLQSGRTAHSTVASAARTYFEKRIRSSPYLMELIVRLFYNDYKLFKYDLPDLDMLPVRLPQD</sequence>
<dbReference type="PANTHER" id="PTHR22900">
    <property type="entry name" value="PROTEIN CBG14245-RELATED"/>
    <property type="match status" value="1"/>
</dbReference>